<keyword evidence="1 3" id="KW-0808">Transferase</keyword>
<dbReference type="InterPro" id="IPR000863">
    <property type="entry name" value="Sulfotransferase_dom"/>
</dbReference>
<dbReference type="Proteomes" id="UP000186230">
    <property type="component" value="Chromosome"/>
</dbReference>
<gene>
    <name evidence="3" type="ORF">GRFL_2375</name>
</gene>
<dbReference type="AlphaFoldDB" id="A0A1L7I665"/>
<keyword evidence="4" id="KW-1185">Reference proteome</keyword>
<dbReference type="GO" id="GO:0008146">
    <property type="term" value="F:sulfotransferase activity"/>
    <property type="evidence" value="ECO:0007669"/>
    <property type="project" value="InterPro"/>
</dbReference>
<name>A0A1L7I665_9FLAO</name>
<dbReference type="Pfam" id="PF00685">
    <property type="entry name" value="Sulfotransfer_1"/>
    <property type="match status" value="1"/>
</dbReference>
<keyword evidence="2" id="KW-0325">Glycoprotein</keyword>
<evidence type="ECO:0000256" key="2">
    <source>
        <dbReference type="ARBA" id="ARBA00023180"/>
    </source>
</evidence>
<dbReference type="KEGG" id="gfl:GRFL_2375"/>
<sequence length="272" mass="32143">MKVDFIIIGGQKCGTTALFKFLTSHPKIFGSEPKELDFFNYEERFSKGIKNYHSKFPNIGLYKRISGYKLIEASPTYLTDNDVELTAKRIYRYNKKVKIIAILRDPVDRAYSAWNMYKERYESGMVDWWYKWMENRTGHYPQAISRKDDDFNSFINFIKNEIEAIEKGTAIEGEILSKGKYSKGIEVFKNQFKDNFHVVKNEELNNNTINELEEISNFLGIPDYDWSRFKDTKIFKGNYPPNKEDQSVKILNNFYKESNEELFSLTGIDYRK</sequence>
<dbReference type="OrthoDB" id="981508at2"/>
<organism evidence="3 4">
    <name type="scientific">Christiangramia flava JLT2011</name>
    <dbReference type="NCBI Taxonomy" id="1229726"/>
    <lineage>
        <taxon>Bacteria</taxon>
        <taxon>Pseudomonadati</taxon>
        <taxon>Bacteroidota</taxon>
        <taxon>Flavobacteriia</taxon>
        <taxon>Flavobacteriales</taxon>
        <taxon>Flavobacteriaceae</taxon>
        <taxon>Christiangramia</taxon>
    </lineage>
</organism>
<dbReference type="InterPro" id="IPR037359">
    <property type="entry name" value="NST/OST"/>
</dbReference>
<dbReference type="SUPFAM" id="SSF52540">
    <property type="entry name" value="P-loop containing nucleoside triphosphate hydrolases"/>
    <property type="match status" value="1"/>
</dbReference>
<accession>A0A1L7I665</accession>
<dbReference type="InterPro" id="IPR027417">
    <property type="entry name" value="P-loop_NTPase"/>
</dbReference>
<protein>
    <submittedName>
        <fullName evidence="3">Putative sulfotransferase protein</fullName>
    </submittedName>
</protein>
<dbReference type="Gene3D" id="3.40.50.300">
    <property type="entry name" value="P-loop containing nucleotide triphosphate hydrolases"/>
    <property type="match status" value="1"/>
</dbReference>
<reference evidence="3 4" key="1">
    <citation type="submission" date="2016-07" db="EMBL/GenBank/DDBJ databases">
        <title>Multi-omics approach to identify versatile polysaccharide utilization systems of a marine flavobacterium Gramella flava.</title>
        <authorList>
            <person name="Tang K."/>
        </authorList>
    </citation>
    <scope>NUCLEOTIDE SEQUENCE [LARGE SCALE GENOMIC DNA]</scope>
    <source>
        <strain evidence="3 4">JLT2011</strain>
    </source>
</reference>
<evidence type="ECO:0000313" key="4">
    <source>
        <dbReference type="Proteomes" id="UP000186230"/>
    </source>
</evidence>
<evidence type="ECO:0000313" key="3">
    <source>
        <dbReference type="EMBL" id="APU69099.1"/>
    </source>
</evidence>
<dbReference type="PANTHER" id="PTHR10605">
    <property type="entry name" value="HEPARAN SULFATE SULFOTRANSFERASE"/>
    <property type="match status" value="1"/>
</dbReference>
<dbReference type="RefSeq" id="WP_083644794.1">
    <property type="nucleotide sequence ID" value="NZ_AMRU01000011.1"/>
</dbReference>
<dbReference type="PANTHER" id="PTHR10605:SF56">
    <property type="entry name" value="BIFUNCTIONAL HEPARAN SULFATE N-DEACETYLASE_N-SULFOTRANSFERASE"/>
    <property type="match status" value="1"/>
</dbReference>
<dbReference type="EMBL" id="CP016359">
    <property type="protein sequence ID" value="APU69099.1"/>
    <property type="molecule type" value="Genomic_DNA"/>
</dbReference>
<proteinExistence type="predicted"/>
<dbReference type="STRING" id="1229726.GRFL_2375"/>
<evidence type="ECO:0000256" key="1">
    <source>
        <dbReference type="ARBA" id="ARBA00022679"/>
    </source>
</evidence>